<gene>
    <name evidence="1" type="ORF">A3A13_00475</name>
</gene>
<reference evidence="1 2" key="1">
    <citation type="journal article" date="2016" name="Nat. Commun.">
        <title>Thousands of microbial genomes shed light on interconnected biogeochemical processes in an aquifer system.</title>
        <authorList>
            <person name="Anantharaman K."/>
            <person name="Brown C.T."/>
            <person name="Hug L.A."/>
            <person name="Sharon I."/>
            <person name="Castelle C.J."/>
            <person name="Probst A.J."/>
            <person name="Thomas B.C."/>
            <person name="Singh A."/>
            <person name="Wilkins M.J."/>
            <person name="Karaoz U."/>
            <person name="Brodie E.L."/>
            <person name="Williams K.H."/>
            <person name="Hubbard S.S."/>
            <person name="Banfield J.F."/>
        </authorList>
    </citation>
    <scope>NUCLEOTIDE SEQUENCE [LARGE SCALE GENOMIC DNA]</scope>
</reference>
<dbReference type="InterPro" id="IPR027417">
    <property type="entry name" value="P-loop_NTPase"/>
</dbReference>
<comment type="caution">
    <text evidence="1">The sequence shown here is derived from an EMBL/GenBank/DDBJ whole genome shotgun (WGS) entry which is preliminary data.</text>
</comment>
<evidence type="ECO:0008006" key="3">
    <source>
        <dbReference type="Google" id="ProtNLM"/>
    </source>
</evidence>
<dbReference type="GO" id="GO:0006261">
    <property type="term" value="P:DNA-templated DNA replication"/>
    <property type="evidence" value="ECO:0007669"/>
    <property type="project" value="TreeGrafter"/>
</dbReference>
<dbReference type="AlphaFoldDB" id="A0A1F8GGN0"/>
<dbReference type="PANTHER" id="PTHR11669">
    <property type="entry name" value="REPLICATION FACTOR C / DNA POLYMERASE III GAMMA-TAU SUBUNIT"/>
    <property type="match status" value="1"/>
</dbReference>
<evidence type="ECO:0000313" key="2">
    <source>
        <dbReference type="Proteomes" id="UP000178911"/>
    </source>
</evidence>
<sequence>MTQIQKYEKQRNYFENLLRNGSLGHAYLFTGQDAAGKKLFAEDICTLLTGKGFDNNPDLKFIRPDIEKDDYKIYIEDIRSLKSFMALKPHSSEYKLAVIDNADAMTLEAANAILKILEEPPKRSTLILISSKQGVLPKTILSRCEAVVFPPIKEVETDEMAKVLSDLRKVAKQSMAERIQYAKKIYEKDNYAELVNLWLHSLHIQFILSLSKDEYKPASAPVLRRLLNLSHIVSQPQYNHRIALENFFVNL</sequence>
<organism evidence="1 2">
    <name type="scientific">Candidatus Yanofskybacteria bacterium RIFCSPLOWO2_01_FULL_43_22</name>
    <dbReference type="NCBI Taxonomy" id="1802695"/>
    <lineage>
        <taxon>Bacteria</taxon>
        <taxon>Candidatus Yanofskyibacteriota</taxon>
    </lineage>
</organism>
<protein>
    <recommendedName>
        <fullName evidence="3">DNA polymerase III subunit delta</fullName>
    </recommendedName>
</protein>
<dbReference type="EMBL" id="MGKJ01000010">
    <property type="protein sequence ID" value="OGN24542.1"/>
    <property type="molecule type" value="Genomic_DNA"/>
</dbReference>
<dbReference type="Pfam" id="PF13177">
    <property type="entry name" value="DNA_pol3_delta2"/>
    <property type="match status" value="1"/>
</dbReference>
<dbReference type="InterPro" id="IPR050238">
    <property type="entry name" value="DNA_Rep/Repair_Clamp_Loader"/>
</dbReference>
<name>A0A1F8GGN0_9BACT</name>
<dbReference type="SUPFAM" id="SSF52540">
    <property type="entry name" value="P-loop containing nucleoside triphosphate hydrolases"/>
    <property type="match status" value="1"/>
</dbReference>
<accession>A0A1F8GGN0</accession>
<proteinExistence type="predicted"/>
<dbReference type="Proteomes" id="UP000178911">
    <property type="component" value="Unassembled WGS sequence"/>
</dbReference>
<dbReference type="Gene3D" id="3.40.50.300">
    <property type="entry name" value="P-loop containing nucleotide triphosphate hydrolases"/>
    <property type="match status" value="1"/>
</dbReference>
<dbReference type="PANTHER" id="PTHR11669:SF8">
    <property type="entry name" value="DNA POLYMERASE III SUBUNIT DELTA"/>
    <property type="match status" value="1"/>
</dbReference>
<dbReference type="STRING" id="1802695.A3A13_00475"/>
<evidence type="ECO:0000313" key="1">
    <source>
        <dbReference type="EMBL" id="OGN24542.1"/>
    </source>
</evidence>